<proteinExistence type="inferred from homology"/>
<protein>
    <submittedName>
        <fullName evidence="7">GDA1/CD39 (Nucleoside phosphatase) family protein</fullName>
        <ecNumber evidence="7">3.6.1.15</ecNumber>
    </submittedName>
</protein>
<comment type="similarity">
    <text evidence="1 5">Belongs to the GDA1/CD39 NTPase family.</text>
</comment>
<keyword evidence="4" id="KW-0547">Nucleotide-binding</keyword>
<evidence type="ECO:0000256" key="5">
    <source>
        <dbReference type="RuleBase" id="RU003833"/>
    </source>
</evidence>
<dbReference type="PANTHER" id="PTHR11782:SF83">
    <property type="entry name" value="GUANOSINE-DIPHOSPHATASE"/>
    <property type="match status" value="1"/>
</dbReference>
<dbReference type="PANTHER" id="PTHR11782">
    <property type="entry name" value="ADENOSINE/GUANOSINE DIPHOSPHATASE"/>
    <property type="match status" value="1"/>
</dbReference>
<dbReference type="AlphaFoldDB" id="A0A086KER4"/>
<dbReference type="InterPro" id="IPR000407">
    <property type="entry name" value="GDA1_CD39_NTPase"/>
</dbReference>
<dbReference type="Proteomes" id="UP000028828">
    <property type="component" value="Unassembled WGS sequence"/>
</dbReference>
<dbReference type="OrthoDB" id="328932at2759"/>
<evidence type="ECO:0000313" key="7">
    <source>
        <dbReference type="EMBL" id="KFG42882.1"/>
    </source>
</evidence>
<dbReference type="Pfam" id="PF01150">
    <property type="entry name" value="GDA1_CD39"/>
    <property type="match status" value="1"/>
</dbReference>
<gene>
    <name evidence="7" type="ORF">TGP89_225290</name>
</gene>
<keyword evidence="4" id="KW-0067">ATP-binding</keyword>
<dbReference type="VEuPathDB" id="ToxoDB:TGP89_225290"/>
<dbReference type="EC" id="3.6.1.15" evidence="7"/>
<keyword evidence="2 5" id="KW-0378">Hydrolase</keyword>
<evidence type="ECO:0000256" key="3">
    <source>
        <dbReference type="PIRSR" id="PIRSR600407-1"/>
    </source>
</evidence>
<dbReference type="PROSITE" id="PS01238">
    <property type="entry name" value="GDA1_CD39_NTPASE"/>
    <property type="match status" value="1"/>
</dbReference>
<dbReference type="GO" id="GO:0016020">
    <property type="term" value="C:membrane"/>
    <property type="evidence" value="ECO:0007669"/>
    <property type="project" value="TreeGrafter"/>
</dbReference>
<dbReference type="GO" id="GO:0005524">
    <property type="term" value="F:ATP binding"/>
    <property type="evidence" value="ECO:0007669"/>
    <property type="project" value="UniProtKB-KW"/>
</dbReference>
<accession>A0A086KER4</accession>
<evidence type="ECO:0000256" key="4">
    <source>
        <dbReference type="PIRSR" id="PIRSR600407-2"/>
    </source>
</evidence>
<reference evidence="7 8" key="1">
    <citation type="submission" date="2014-03" db="EMBL/GenBank/DDBJ databases">
        <authorList>
            <person name="Sibley D."/>
            <person name="Venepally P."/>
            <person name="Karamycheva S."/>
            <person name="Hadjithomas M."/>
            <person name="Khan A."/>
            <person name="Brunk B."/>
            <person name="Roos D."/>
            <person name="Caler E."/>
            <person name="Lorenzi H."/>
        </authorList>
    </citation>
    <scope>NUCLEOTIDE SEQUENCE [LARGE SCALE GENOMIC DNA]</scope>
    <source>
        <strain evidence="8">p89</strain>
    </source>
</reference>
<feature type="binding site" evidence="4">
    <location>
        <begin position="292"/>
        <end position="296"/>
    </location>
    <ligand>
        <name>ATP</name>
        <dbReference type="ChEBI" id="CHEBI:30616"/>
    </ligand>
</feature>
<evidence type="ECO:0000256" key="2">
    <source>
        <dbReference type="ARBA" id="ARBA00022801"/>
    </source>
</evidence>
<dbReference type="Gene3D" id="3.30.420.530">
    <property type="match status" value="1"/>
</dbReference>
<comment type="caution">
    <text evidence="7">The sequence shown here is derived from an EMBL/GenBank/DDBJ whole genome shotgun (WGS) entry which is preliminary data.</text>
</comment>
<organism evidence="7 8">
    <name type="scientific">Toxoplasma gondii p89</name>
    <dbReference type="NCBI Taxonomy" id="943119"/>
    <lineage>
        <taxon>Eukaryota</taxon>
        <taxon>Sar</taxon>
        <taxon>Alveolata</taxon>
        <taxon>Apicomplexa</taxon>
        <taxon>Conoidasida</taxon>
        <taxon>Coccidia</taxon>
        <taxon>Eucoccidiorida</taxon>
        <taxon>Eimeriorina</taxon>
        <taxon>Sarcocystidae</taxon>
        <taxon>Toxoplasma</taxon>
    </lineage>
</organism>
<evidence type="ECO:0000256" key="6">
    <source>
        <dbReference type="SAM" id="SignalP"/>
    </source>
</evidence>
<evidence type="ECO:0000256" key="1">
    <source>
        <dbReference type="ARBA" id="ARBA00009283"/>
    </source>
</evidence>
<dbReference type="EMBL" id="AEYI02000985">
    <property type="protein sequence ID" value="KFG42882.1"/>
    <property type="molecule type" value="Genomic_DNA"/>
</dbReference>
<keyword evidence="6" id="KW-0732">Signal</keyword>
<dbReference type="GO" id="GO:0017111">
    <property type="term" value="F:ribonucleoside triphosphate phosphatase activity"/>
    <property type="evidence" value="ECO:0007669"/>
    <property type="project" value="UniProtKB-EC"/>
</dbReference>
<dbReference type="GO" id="GO:0009134">
    <property type="term" value="P:nucleoside diphosphate catabolic process"/>
    <property type="evidence" value="ECO:0007669"/>
    <property type="project" value="TreeGrafter"/>
</dbReference>
<name>A0A086KER4_TOXGO</name>
<feature type="signal peptide" evidence="6">
    <location>
        <begin position="1"/>
        <end position="32"/>
    </location>
</feature>
<sequence length="644" mass="69800">MGMPVPALFHAALAAGTLTATARLTFPYVSQAEPVVSLTAAEHKPGPFFPLSNTTEAAAQSVGGMNILRDLRKSESLCTLADQAVVVVNGGSTGTRTEVFAITTESCPGKGRVVLPQKLRFLGNGRRVMGFRQLLETWLDAHAAGWEAKPDASVTMTKYVPELQMRTAQLVTKLKSDVADFLNTHLSELEARSAKQLGVPVFVHSTAGIRDFRDWYVDGLFLLLRSALNQPFSVDGYVFFTNPELARPITGEEEGVFAFLTLNFLAKRLSFFLRPDVNRQMQGLAGLVEVGGASLQVILPIDKSQVLPSFVKTASLKGNGGRLEQLPLGRKLVSVSFMQLGTTSSAGLLLKGICRQQKFLKNGICHNPCMPQGYEQTCSAGPPTFSSDGNVHVDTQLRRNRLIPAATYCSSANPAVSLRLLNMFGCAAIGMNPFSTLEDRIAVEGCTQIVGTGDFKTCFDQVDMILLNPPIPLPANLEASSTGFDTLGQVFRLVSTDAPVFIAGVAILDGIRTLQRIGFLGDFRGETDLLEEAAGRFCKLPVKNIPGKGLVFDLRDQEVLVTPFTITFCQELAMSVGLLKYLQSGFHVPSAIIFTNEIDDAEGKVQGQIGWPLGAVLYRALSQKQWSRDMYELGPKVNFLVATP</sequence>
<evidence type="ECO:0000313" key="8">
    <source>
        <dbReference type="Proteomes" id="UP000028828"/>
    </source>
</evidence>
<dbReference type="Gene3D" id="3.30.420.540">
    <property type="match status" value="1"/>
</dbReference>
<feature type="active site" description="Proton acceptor" evidence="3">
    <location>
        <position position="254"/>
    </location>
</feature>
<feature type="chain" id="PRO_5001809147" evidence="6">
    <location>
        <begin position="33"/>
        <end position="644"/>
    </location>
</feature>
<dbReference type="GO" id="GO:0017110">
    <property type="term" value="F:nucleoside diphosphate phosphatase activity"/>
    <property type="evidence" value="ECO:0007669"/>
    <property type="project" value="TreeGrafter"/>
</dbReference>